<evidence type="ECO:0000256" key="1">
    <source>
        <dbReference type="SAM" id="MobiDB-lite"/>
    </source>
</evidence>
<feature type="compositionally biased region" description="Basic and acidic residues" evidence="1">
    <location>
        <begin position="25"/>
        <end position="37"/>
    </location>
</feature>
<proteinExistence type="predicted"/>
<feature type="region of interest" description="Disordered" evidence="1">
    <location>
        <begin position="1"/>
        <end position="101"/>
    </location>
</feature>
<organism evidence="2 3">
    <name type="scientific">Paenibacillus macquariensis</name>
    <dbReference type="NCBI Taxonomy" id="948756"/>
    <lineage>
        <taxon>Bacteria</taxon>
        <taxon>Bacillati</taxon>
        <taxon>Bacillota</taxon>
        <taxon>Bacilli</taxon>
        <taxon>Bacillales</taxon>
        <taxon>Paenibacillaceae</taxon>
        <taxon>Paenibacillus</taxon>
    </lineage>
</organism>
<keyword evidence="3" id="KW-1185">Reference proteome</keyword>
<dbReference type="EMBL" id="FTNK01000015">
    <property type="protein sequence ID" value="SIR48055.1"/>
    <property type="molecule type" value="Genomic_DNA"/>
</dbReference>
<feature type="compositionally biased region" description="Basic and acidic residues" evidence="1">
    <location>
        <begin position="1"/>
        <end position="16"/>
    </location>
</feature>
<accession>A0ABY1K9W4</accession>
<reference evidence="2 3" key="1">
    <citation type="submission" date="2017-01" db="EMBL/GenBank/DDBJ databases">
        <authorList>
            <person name="Varghese N."/>
            <person name="Submissions S."/>
        </authorList>
    </citation>
    <scope>NUCLEOTIDE SEQUENCE [LARGE SCALE GENOMIC DNA]</scope>
    <source>
        <strain evidence="2 3">ATCC 23464</strain>
    </source>
</reference>
<name>A0ABY1K9W4_9BACL</name>
<comment type="caution">
    <text evidence="2">The sequence shown here is derived from an EMBL/GenBank/DDBJ whole genome shotgun (WGS) entry which is preliminary data.</text>
</comment>
<gene>
    <name evidence="2" type="ORF">SAMN05421578_11587</name>
</gene>
<dbReference type="RefSeq" id="WP_244556025.1">
    <property type="nucleotide sequence ID" value="NZ_FTNK01000015.1"/>
</dbReference>
<dbReference type="Proteomes" id="UP000186666">
    <property type="component" value="Unassembled WGS sequence"/>
</dbReference>
<sequence length="167" mass="19353">MRRRITARDGLSEREQGSPTPGLSKRREISSLDRAATERSSNSGERGRLHGRHHSDRDHHKDSGEHIDRKRKKLDHTNTDDSSAQRPSHRDDKNMHGAKTFRRGRVLMFLKQLQVKRSTLMQQLEQPEFKSIEQVISGELKAVDDIIQQFTHLFEIQENESDNPTNP</sequence>
<evidence type="ECO:0000313" key="3">
    <source>
        <dbReference type="Proteomes" id="UP000186666"/>
    </source>
</evidence>
<protein>
    <submittedName>
        <fullName evidence="2">Uncharacterized protein</fullName>
    </submittedName>
</protein>
<evidence type="ECO:0000313" key="2">
    <source>
        <dbReference type="EMBL" id="SIR48055.1"/>
    </source>
</evidence>
<feature type="compositionally biased region" description="Basic and acidic residues" evidence="1">
    <location>
        <begin position="55"/>
        <end position="68"/>
    </location>
</feature>